<dbReference type="InterPro" id="IPR000297">
    <property type="entry name" value="PPIase_PpiC"/>
</dbReference>
<dbReference type="AlphaFoldDB" id="W0V6Z6"/>
<dbReference type="Gene3D" id="3.10.50.40">
    <property type="match status" value="1"/>
</dbReference>
<sequence>MQVNPLNPNWLTMFEFIRTHRRLMQFFLMLLIVPSFALVGISGYKSFGDDATTVAKVADQPITQQQWEEAQRQQTERYRQMLGAQFDQKMFETAEAKQAILDNLIAERSLNAEVVRGHLSISDAALQKNIMDNLPDLVLPGGKFDTESYTRLLAAQGMRPTDYQERLRAGLLMDQLTGAIQQSAFAPKTVTTHLSDINEQEREVQELLLPAAQFLPQVKVTDEMIKAYYDKNGKFFEIPEQVKAEYVVLDGAKLADQAVVSDADVASYYDKNQKRFTSAEARKVSHILITVKKDGSAAEKAAAKAKAEAVLAEVRKAPAEFAAIAKKESQDPASAELGGDLGLVEGDALPKALEATALKLKQGEISDLVTSDFGYHILTVTSLKAASVRPLDEVKGEIVADLKKQQAAKKYSDAAGVFTDTVYDQSDSLKPVADKLKLEIQTVDSLPRIPSAATASSVVGNAKFLKAIFSNDALKNKRNTEAVEVAPNVLVAGRVVEFKPASKRPLAEVEPLIRQQVTQEETFKLARKEGEAKIAALKASGDATGFSAAQLVSRSKAGSINRAALMQVMKADVAKLPAYVGVDVPGSGYGVYRIGKVQQPAQADAARRQSEKEQITNVLAQQEMFDYVEVLKVKAKAKVLKPAVAVNTETHPDDVK</sequence>
<evidence type="ECO:0000256" key="8">
    <source>
        <dbReference type="ARBA" id="ARBA00038408"/>
    </source>
</evidence>
<dbReference type="HOGENOM" id="CLU_023843_1_2_4"/>
<dbReference type="PANTHER" id="PTHR47529:SF1">
    <property type="entry name" value="PERIPLASMIC CHAPERONE PPID"/>
    <property type="match status" value="1"/>
</dbReference>
<dbReference type="KEGG" id="jag:GJA_2396"/>
<evidence type="ECO:0000313" key="15">
    <source>
        <dbReference type="Proteomes" id="UP000027604"/>
    </source>
</evidence>
<dbReference type="InterPro" id="IPR046357">
    <property type="entry name" value="PPIase_dom_sf"/>
</dbReference>
<evidence type="ECO:0000256" key="9">
    <source>
        <dbReference type="ARBA" id="ARBA00040743"/>
    </source>
</evidence>
<evidence type="ECO:0000256" key="6">
    <source>
        <dbReference type="ARBA" id="ARBA00023136"/>
    </source>
</evidence>
<dbReference type="PROSITE" id="PS50198">
    <property type="entry name" value="PPIC_PPIASE_2"/>
    <property type="match status" value="1"/>
</dbReference>
<keyword evidence="2" id="KW-1003">Cell membrane</keyword>
<dbReference type="InterPro" id="IPR052029">
    <property type="entry name" value="PpiD_chaperone"/>
</dbReference>
<dbReference type="InterPro" id="IPR027304">
    <property type="entry name" value="Trigger_fact/SurA_dom_sf"/>
</dbReference>
<dbReference type="Pfam" id="PF00639">
    <property type="entry name" value="Rotamase"/>
    <property type="match status" value="1"/>
</dbReference>
<dbReference type="Proteomes" id="UP000027604">
    <property type="component" value="Chromosome I"/>
</dbReference>
<keyword evidence="5 12" id="KW-1133">Transmembrane helix</keyword>
<evidence type="ECO:0000256" key="2">
    <source>
        <dbReference type="ARBA" id="ARBA00022475"/>
    </source>
</evidence>
<keyword evidence="3" id="KW-0997">Cell inner membrane</keyword>
<evidence type="ECO:0000256" key="4">
    <source>
        <dbReference type="ARBA" id="ARBA00022692"/>
    </source>
</evidence>
<dbReference type="Gene3D" id="1.10.4030.10">
    <property type="entry name" value="Porin chaperone SurA, peptide-binding domain"/>
    <property type="match status" value="1"/>
</dbReference>
<dbReference type="SUPFAM" id="SSF54534">
    <property type="entry name" value="FKBP-like"/>
    <property type="match status" value="1"/>
</dbReference>
<feature type="transmembrane region" description="Helical" evidence="12">
    <location>
        <begin position="23"/>
        <end position="44"/>
    </location>
</feature>
<keyword evidence="11" id="KW-0697">Rotamase</keyword>
<name>W0V6Z6_9BURK</name>
<gene>
    <name evidence="14" type="ORF">GJA_2396</name>
</gene>
<dbReference type="PATRIC" id="fig|1349767.4.peg.4141"/>
<keyword evidence="4 12" id="KW-0812">Transmembrane</keyword>
<feature type="domain" description="PpiC" evidence="13">
    <location>
        <begin position="279"/>
        <end position="382"/>
    </location>
</feature>
<evidence type="ECO:0000256" key="5">
    <source>
        <dbReference type="ARBA" id="ARBA00022989"/>
    </source>
</evidence>
<organism evidence="14 15">
    <name type="scientific">Janthinobacterium agaricidamnosum NBRC 102515 = DSM 9628</name>
    <dbReference type="NCBI Taxonomy" id="1349767"/>
    <lineage>
        <taxon>Bacteria</taxon>
        <taxon>Pseudomonadati</taxon>
        <taxon>Pseudomonadota</taxon>
        <taxon>Betaproteobacteria</taxon>
        <taxon>Burkholderiales</taxon>
        <taxon>Oxalobacteraceae</taxon>
        <taxon>Janthinobacterium</taxon>
    </lineage>
</organism>
<evidence type="ECO:0000256" key="3">
    <source>
        <dbReference type="ARBA" id="ARBA00022519"/>
    </source>
</evidence>
<keyword evidence="7" id="KW-0143">Chaperone</keyword>
<dbReference type="PANTHER" id="PTHR47529">
    <property type="entry name" value="PEPTIDYL-PROLYL CIS-TRANS ISOMERASE D"/>
    <property type="match status" value="1"/>
</dbReference>
<proteinExistence type="inferred from homology"/>
<dbReference type="SUPFAM" id="SSF109998">
    <property type="entry name" value="Triger factor/SurA peptide-binding domain-like"/>
    <property type="match status" value="1"/>
</dbReference>
<evidence type="ECO:0000256" key="7">
    <source>
        <dbReference type="ARBA" id="ARBA00023186"/>
    </source>
</evidence>
<dbReference type="EMBL" id="HG322949">
    <property type="protein sequence ID" value="CDG83027.1"/>
    <property type="molecule type" value="Genomic_DNA"/>
</dbReference>
<evidence type="ECO:0000313" key="14">
    <source>
        <dbReference type="EMBL" id="CDG83027.1"/>
    </source>
</evidence>
<evidence type="ECO:0000256" key="12">
    <source>
        <dbReference type="SAM" id="Phobius"/>
    </source>
</evidence>
<comment type="similarity">
    <text evidence="8">Belongs to the PpiD chaperone family.</text>
</comment>
<keyword evidence="6 12" id="KW-0472">Membrane</keyword>
<dbReference type="STRING" id="1349767.GJA_2396"/>
<dbReference type="Pfam" id="PF13624">
    <property type="entry name" value="SurA_N_3"/>
    <property type="match status" value="1"/>
</dbReference>
<comment type="subcellular location">
    <subcellularLocation>
        <location evidence="1">Cell inner membrane</location>
        <topology evidence="1">Single-pass type II membrane protein</topology>
        <orientation evidence="1">Periplasmic side</orientation>
    </subcellularLocation>
</comment>
<evidence type="ECO:0000256" key="1">
    <source>
        <dbReference type="ARBA" id="ARBA00004382"/>
    </source>
</evidence>
<accession>W0V6Z6</accession>
<keyword evidence="15" id="KW-1185">Reference proteome</keyword>
<protein>
    <recommendedName>
        <fullName evidence="9">Periplasmic chaperone PpiD</fullName>
    </recommendedName>
    <alternativeName>
        <fullName evidence="10">Periplasmic folding chaperone</fullName>
    </alternativeName>
</protein>
<dbReference type="GO" id="GO:0005886">
    <property type="term" value="C:plasma membrane"/>
    <property type="evidence" value="ECO:0007669"/>
    <property type="project" value="UniProtKB-SubCell"/>
</dbReference>
<keyword evidence="11" id="KW-0413">Isomerase</keyword>
<dbReference type="GO" id="GO:0003755">
    <property type="term" value="F:peptidyl-prolyl cis-trans isomerase activity"/>
    <property type="evidence" value="ECO:0007669"/>
    <property type="project" value="UniProtKB-KW"/>
</dbReference>
<evidence type="ECO:0000256" key="11">
    <source>
        <dbReference type="PROSITE-ProRule" id="PRU00278"/>
    </source>
</evidence>
<evidence type="ECO:0000256" key="10">
    <source>
        <dbReference type="ARBA" id="ARBA00042775"/>
    </source>
</evidence>
<reference evidence="14 15" key="1">
    <citation type="journal article" date="2015" name="Genome Announc.">
        <title>Genome Sequence of Mushroom Soft-Rot Pathogen Janthinobacterium agaricidamnosum.</title>
        <authorList>
            <person name="Graupner K."/>
            <person name="Lackner G."/>
            <person name="Hertweck C."/>
        </authorList>
    </citation>
    <scope>NUCLEOTIDE SEQUENCE [LARGE SCALE GENOMIC DNA]</scope>
    <source>
        <strain evidence="15">NBRC 102515 / DSM 9628</strain>
    </source>
</reference>
<evidence type="ECO:0000259" key="13">
    <source>
        <dbReference type="PROSITE" id="PS50198"/>
    </source>
</evidence>
<dbReference type="eggNOG" id="COG0760">
    <property type="taxonomic scope" value="Bacteria"/>
</dbReference>